<sequence>MQNCNGSSTPSGLVLSKEGNDKLIDPTTFKQIVGSLRYLCNTRPYISYSVGLISRYMDKPRTSYYMAIKRILRYIKEAIELGLLYSTKLNEDEAELIGFTNVDWCGDIDDRKSTTRYVFTINNSPISWCSKKQSIVALSTCEAEYVAASMGTCQAI</sequence>
<proteinExistence type="predicted"/>
<keyword evidence="1" id="KW-1185">Reference proteome</keyword>
<name>A0A3Q7XPW6_CICAR</name>
<organism evidence="1 2">
    <name type="scientific">Cicer arietinum</name>
    <name type="common">Chickpea</name>
    <name type="synonym">Garbanzo</name>
    <dbReference type="NCBI Taxonomy" id="3827"/>
    <lineage>
        <taxon>Eukaryota</taxon>
        <taxon>Viridiplantae</taxon>
        <taxon>Streptophyta</taxon>
        <taxon>Embryophyta</taxon>
        <taxon>Tracheophyta</taxon>
        <taxon>Spermatophyta</taxon>
        <taxon>Magnoliopsida</taxon>
        <taxon>eudicotyledons</taxon>
        <taxon>Gunneridae</taxon>
        <taxon>Pentapetalae</taxon>
        <taxon>rosids</taxon>
        <taxon>fabids</taxon>
        <taxon>Fabales</taxon>
        <taxon>Fabaceae</taxon>
        <taxon>Papilionoideae</taxon>
        <taxon>50 kb inversion clade</taxon>
        <taxon>NPAAA clade</taxon>
        <taxon>Hologalegina</taxon>
        <taxon>IRL clade</taxon>
        <taxon>Cicereae</taxon>
        <taxon>Cicer</taxon>
    </lineage>
</organism>
<protein>
    <submittedName>
        <fullName evidence="2">Uncharacterized protein LOC113786226</fullName>
    </submittedName>
</protein>
<dbReference type="PANTHER" id="PTHR11439">
    <property type="entry name" value="GAG-POL-RELATED RETROTRANSPOSON"/>
    <property type="match status" value="1"/>
</dbReference>
<dbReference type="RefSeq" id="XP_027189353.1">
    <property type="nucleotide sequence ID" value="XM_027333552.1"/>
</dbReference>
<dbReference type="CDD" id="cd09272">
    <property type="entry name" value="RNase_HI_RT_Ty1"/>
    <property type="match status" value="1"/>
</dbReference>
<accession>A0A3Q7XPW6</accession>
<reference evidence="2" key="2">
    <citation type="submission" date="2025-08" db="UniProtKB">
        <authorList>
            <consortium name="RefSeq"/>
        </authorList>
    </citation>
    <scope>IDENTIFICATION</scope>
    <source>
        <tissue evidence="2">Etiolated seedlings</tissue>
    </source>
</reference>
<reference evidence="1" key="1">
    <citation type="journal article" date="2013" name="Nat. Biotechnol.">
        <title>Draft genome sequence of chickpea (Cicer arietinum) provides a resource for trait improvement.</title>
        <authorList>
            <person name="Varshney R.K."/>
            <person name="Song C."/>
            <person name="Saxena R.K."/>
            <person name="Azam S."/>
            <person name="Yu S."/>
            <person name="Sharpe A.G."/>
            <person name="Cannon S."/>
            <person name="Baek J."/>
            <person name="Rosen B.D."/>
            <person name="Tar'an B."/>
            <person name="Millan T."/>
            <person name="Zhang X."/>
            <person name="Ramsay L.D."/>
            <person name="Iwata A."/>
            <person name="Wang Y."/>
            <person name="Nelson W."/>
            <person name="Farmer A.D."/>
            <person name="Gaur P.M."/>
            <person name="Soderlund C."/>
            <person name="Penmetsa R.V."/>
            <person name="Xu C."/>
            <person name="Bharti A.K."/>
            <person name="He W."/>
            <person name="Winter P."/>
            <person name="Zhao S."/>
            <person name="Hane J.K."/>
            <person name="Carrasquilla-Garcia N."/>
            <person name="Condie J.A."/>
            <person name="Upadhyaya H.D."/>
            <person name="Luo M.C."/>
            <person name="Thudi M."/>
            <person name="Gowda C.L."/>
            <person name="Singh N.P."/>
            <person name="Lichtenzveig J."/>
            <person name="Gali K.K."/>
            <person name="Rubio J."/>
            <person name="Nadarajan N."/>
            <person name="Dolezel J."/>
            <person name="Bansal K.C."/>
            <person name="Xu X."/>
            <person name="Edwards D."/>
            <person name="Zhang G."/>
            <person name="Kahl G."/>
            <person name="Gil J."/>
            <person name="Singh K.B."/>
            <person name="Datta S.K."/>
            <person name="Jackson S.A."/>
            <person name="Wang J."/>
            <person name="Cook D.R."/>
        </authorList>
    </citation>
    <scope>NUCLEOTIDE SEQUENCE [LARGE SCALE GENOMIC DNA]</scope>
    <source>
        <strain evidence="1">cv. CDC Frontier</strain>
    </source>
</reference>
<dbReference type="OrthoDB" id="1412689at2759"/>
<dbReference type="AlphaFoldDB" id="A0A3Q7XPW6"/>
<dbReference type="KEGG" id="cam:113786226"/>
<dbReference type="Proteomes" id="UP000087171">
    <property type="component" value="Chromosome Ca4"/>
</dbReference>
<dbReference type="GeneID" id="113786226"/>
<dbReference type="STRING" id="3827.A0A3Q7XPW6"/>
<evidence type="ECO:0000313" key="2">
    <source>
        <dbReference type="RefSeq" id="XP_027189353.1"/>
    </source>
</evidence>
<evidence type="ECO:0000313" key="1">
    <source>
        <dbReference type="Proteomes" id="UP000087171"/>
    </source>
</evidence>
<dbReference type="PANTHER" id="PTHR11439:SF517">
    <property type="entry name" value="CYSTEINE-RICH RLK (RECEPTOR-LIKE PROTEIN KINASE) 8"/>
    <property type="match status" value="1"/>
</dbReference>
<gene>
    <name evidence="2" type="primary">LOC113786226</name>
</gene>